<dbReference type="PRINTS" id="PR01438">
    <property type="entry name" value="UNVRSLSTRESS"/>
</dbReference>
<dbReference type="PANTHER" id="PTHR46268:SF27">
    <property type="entry name" value="UNIVERSAL STRESS PROTEIN RV2623"/>
    <property type="match status" value="1"/>
</dbReference>
<comment type="similarity">
    <text evidence="1">Belongs to the universal stress protein A family.</text>
</comment>
<dbReference type="RefSeq" id="WP_093148810.1">
    <property type="nucleotide sequence ID" value="NZ_FOUP01000002.1"/>
</dbReference>
<reference evidence="5 8" key="2">
    <citation type="submission" date="2018-10" db="EMBL/GenBank/DDBJ databases">
        <title>Sequencing the genomes of 1000 actinobacteria strains.</title>
        <authorList>
            <person name="Klenk H.-P."/>
        </authorList>
    </citation>
    <scope>NUCLEOTIDE SEQUENCE [LARGE SCALE GENOMIC DNA]</scope>
    <source>
        <strain evidence="5 8">DSM 45119</strain>
    </source>
</reference>
<dbReference type="GO" id="GO:0005524">
    <property type="term" value="F:ATP binding"/>
    <property type="evidence" value="ECO:0007669"/>
    <property type="project" value="UniProtKB-KW"/>
</dbReference>
<evidence type="ECO:0000259" key="4">
    <source>
        <dbReference type="Pfam" id="PF00582"/>
    </source>
</evidence>
<feature type="domain" description="UspA" evidence="4">
    <location>
        <begin position="7"/>
        <end position="128"/>
    </location>
</feature>
<accession>A0A1I4VQN0</accession>
<dbReference type="Pfam" id="PF00582">
    <property type="entry name" value="Usp"/>
    <property type="match status" value="2"/>
</dbReference>
<evidence type="ECO:0000256" key="2">
    <source>
        <dbReference type="ARBA" id="ARBA00022741"/>
    </source>
</evidence>
<evidence type="ECO:0000313" key="8">
    <source>
        <dbReference type="Proteomes" id="UP000270697"/>
    </source>
</evidence>
<dbReference type="Gene3D" id="3.40.50.620">
    <property type="entry name" value="HUPs"/>
    <property type="match status" value="2"/>
</dbReference>
<dbReference type="PANTHER" id="PTHR46268">
    <property type="entry name" value="STRESS RESPONSE PROTEIN NHAX"/>
    <property type="match status" value="1"/>
</dbReference>
<keyword evidence="8" id="KW-1185">Reference proteome</keyword>
<proteinExistence type="inferred from homology"/>
<dbReference type="OrthoDB" id="3569526at2"/>
<dbReference type="InterPro" id="IPR006016">
    <property type="entry name" value="UspA"/>
</dbReference>
<reference evidence="6 7" key="1">
    <citation type="submission" date="2016-10" db="EMBL/GenBank/DDBJ databases">
        <authorList>
            <person name="de Groot N.N."/>
        </authorList>
    </citation>
    <scope>NUCLEOTIDE SEQUENCE [LARGE SCALE GENOMIC DNA]</scope>
    <source>
        <strain evidence="6 7">CPCC 201259</strain>
    </source>
</reference>
<dbReference type="InterPro" id="IPR014729">
    <property type="entry name" value="Rossmann-like_a/b/a_fold"/>
</dbReference>
<keyword evidence="2" id="KW-0547">Nucleotide-binding</keyword>
<dbReference type="AlphaFoldDB" id="A0A1I4VQN0"/>
<dbReference type="InterPro" id="IPR006015">
    <property type="entry name" value="Universal_stress_UspA"/>
</dbReference>
<dbReference type="Proteomes" id="UP000199398">
    <property type="component" value="Unassembled WGS sequence"/>
</dbReference>
<sequence>MHSGGQVVVGVDGSPASLAAAAWAADEAELRHAEQVRFVMVSGDRTTDDEARATVGPVTSRFAERRSGVEATSDVVRGDPADVLVGLSGSAELVAVGSRGRSPLAATLLGSVSAKLAAHAVCPAVIVREHRSSGPVVVGLDNSPHSRAALRFAFDAAARYRCELVAAQVWQDFEYAPVVPPLDYELAELRDGALRALAEQLAGCAEDYPDVPVERIAPRGHPVAELSAAAERARLLVVGHRGRGGFTGLLLGSVAMGVLHHAQCPVAIVRDGR</sequence>
<keyword evidence="3" id="KW-0067">ATP-binding</keyword>
<evidence type="ECO:0000256" key="1">
    <source>
        <dbReference type="ARBA" id="ARBA00008791"/>
    </source>
</evidence>
<dbReference type="EMBL" id="FOUP01000002">
    <property type="protein sequence ID" value="SFN03286.1"/>
    <property type="molecule type" value="Genomic_DNA"/>
</dbReference>
<evidence type="ECO:0000256" key="3">
    <source>
        <dbReference type="ARBA" id="ARBA00022840"/>
    </source>
</evidence>
<gene>
    <name evidence="5" type="ORF">ATL45_5670</name>
    <name evidence="6" type="ORF">SAMN05421805_102317</name>
</gene>
<dbReference type="Proteomes" id="UP000270697">
    <property type="component" value="Unassembled WGS sequence"/>
</dbReference>
<dbReference type="SUPFAM" id="SSF52402">
    <property type="entry name" value="Adenine nucleotide alpha hydrolases-like"/>
    <property type="match status" value="2"/>
</dbReference>
<name>A0A1I4VQN0_9PSEU</name>
<protein>
    <submittedName>
        <fullName evidence="5">Nucleotide-binding universal stress UspA family protein</fullName>
    </submittedName>
    <submittedName>
        <fullName evidence="6">Nucleotide-binding universal stress protein, UspA family</fullName>
    </submittedName>
</protein>
<dbReference type="EMBL" id="RBXX01000002">
    <property type="protein sequence ID" value="RKT87269.1"/>
    <property type="molecule type" value="Genomic_DNA"/>
</dbReference>
<evidence type="ECO:0000313" key="7">
    <source>
        <dbReference type="Proteomes" id="UP000199398"/>
    </source>
</evidence>
<feature type="domain" description="UspA" evidence="4">
    <location>
        <begin position="135"/>
        <end position="270"/>
    </location>
</feature>
<organism evidence="6 7">
    <name type="scientific">Saccharopolyspora antimicrobica</name>
    <dbReference type="NCBI Taxonomy" id="455193"/>
    <lineage>
        <taxon>Bacteria</taxon>
        <taxon>Bacillati</taxon>
        <taxon>Actinomycetota</taxon>
        <taxon>Actinomycetes</taxon>
        <taxon>Pseudonocardiales</taxon>
        <taxon>Pseudonocardiaceae</taxon>
        <taxon>Saccharopolyspora</taxon>
    </lineage>
</organism>
<evidence type="ECO:0000313" key="6">
    <source>
        <dbReference type="EMBL" id="SFN03286.1"/>
    </source>
</evidence>
<evidence type="ECO:0000313" key="5">
    <source>
        <dbReference type="EMBL" id="RKT87269.1"/>
    </source>
</evidence>